<feature type="repeat" description="TPR" evidence="1">
    <location>
        <begin position="105"/>
        <end position="138"/>
    </location>
</feature>
<dbReference type="EMBL" id="QJKH01000002">
    <property type="protein sequence ID" value="PXX81151.1"/>
    <property type="molecule type" value="Genomic_DNA"/>
</dbReference>
<reference evidence="2 3" key="1">
    <citation type="submission" date="2018-05" db="EMBL/GenBank/DDBJ databases">
        <title>Genomic Encyclopedia of Type Strains, Phase IV (KMG-IV): sequencing the most valuable type-strain genomes for metagenomic binning, comparative biology and taxonomic classification.</title>
        <authorList>
            <person name="Goeker M."/>
        </authorList>
    </citation>
    <scope>NUCLEOTIDE SEQUENCE [LARGE SCALE GENOMIC DNA]</scope>
    <source>
        <strain evidence="2 3">JC118</strain>
    </source>
</reference>
<dbReference type="AlphaFoldDB" id="A0A318KTJ2"/>
<dbReference type="SUPFAM" id="SSF48452">
    <property type="entry name" value="TPR-like"/>
    <property type="match status" value="1"/>
</dbReference>
<dbReference type="InterPro" id="IPR019734">
    <property type="entry name" value="TPR_rpt"/>
</dbReference>
<proteinExistence type="predicted"/>
<dbReference type="InterPro" id="IPR011990">
    <property type="entry name" value="TPR-like_helical_dom_sf"/>
</dbReference>
<dbReference type="Pfam" id="PF14938">
    <property type="entry name" value="SNAP"/>
    <property type="match status" value="1"/>
</dbReference>
<gene>
    <name evidence="2" type="ORF">DES51_102274</name>
</gene>
<feature type="repeat" description="TPR" evidence="1">
    <location>
        <begin position="223"/>
        <end position="256"/>
    </location>
</feature>
<dbReference type="STRING" id="1034346.GCA_000313565_02293"/>
<accession>A0A318KTJ2</accession>
<dbReference type="SMART" id="SM00028">
    <property type="entry name" value="TPR"/>
    <property type="match status" value="4"/>
</dbReference>
<dbReference type="PROSITE" id="PS50005">
    <property type="entry name" value="TPR"/>
    <property type="match status" value="2"/>
</dbReference>
<name>A0A318KTJ2_9FIRM</name>
<keyword evidence="3" id="KW-1185">Reference proteome</keyword>
<sequence>MPTDEAISKIEKVLNMNFHEYFEMAKKIDIMFNEFLDSLFYHDDSNDLFKTRITNGKINSIINFSFGKAQLIEYIILVLDENFEKARLMESSLLEYFNSDFECKAIIYQYIGLSHRIEKHYDKAIYYFEKAMSMTINRKNKAMLCLHSSIAYKDIGNIAKAMFCIEEAHRIFSEYGSLKRVAYCFIEQALLLKSNFQYKESISYFNIAIKALEMIDCSESLYAKVYRNMCWTMILAGDYKRGLEYLEEAIEIEPKHGFTVLYAIWCNYKLQNYQEAERWIEANIDLHNNVEYGSFYELFDLLVKCREGVPSAKSVNLVTKIIENFKQGEEYERVNFYIDIALDLLNRSGNELEKIKYLEMKVNLTRNF</sequence>
<dbReference type="Gene3D" id="1.25.40.10">
    <property type="entry name" value="Tetratricopeptide repeat domain"/>
    <property type="match status" value="1"/>
</dbReference>
<evidence type="ECO:0000256" key="1">
    <source>
        <dbReference type="PROSITE-ProRule" id="PRU00339"/>
    </source>
</evidence>
<comment type="caution">
    <text evidence="2">The sequence shown here is derived from an EMBL/GenBank/DDBJ whole genome shotgun (WGS) entry which is preliminary data.</text>
</comment>
<keyword evidence="1" id="KW-0802">TPR repeat</keyword>
<protein>
    <submittedName>
        <fullName evidence="2">Soluble NSF attachment protein (SNAP)-like</fullName>
    </submittedName>
</protein>
<evidence type="ECO:0000313" key="2">
    <source>
        <dbReference type="EMBL" id="PXX81151.1"/>
    </source>
</evidence>
<evidence type="ECO:0000313" key="3">
    <source>
        <dbReference type="Proteomes" id="UP000247612"/>
    </source>
</evidence>
<organism evidence="2 3">
    <name type="scientific">Dielma fastidiosa</name>
    <dbReference type="NCBI Taxonomy" id="1034346"/>
    <lineage>
        <taxon>Bacteria</taxon>
        <taxon>Bacillati</taxon>
        <taxon>Bacillota</taxon>
        <taxon>Erysipelotrichia</taxon>
        <taxon>Erysipelotrichales</taxon>
        <taxon>Erysipelotrichaceae</taxon>
        <taxon>Dielma</taxon>
    </lineage>
</organism>
<dbReference type="Proteomes" id="UP000247612">
    <property type="component" value="Unassembled WGS sequence"/>
</dbReference>